<dbReference type="InterPro" id="IPR014710">
    <property type="entry name" value="RmlC-like_jellyroll"/>
</dbReference>
<dbReference type="EMBL" id="BMVG01000023">
    <property type="protein sequence ID" value="GHE10305.1"/>
    <property type="molecule type" value="Genomic_DNA"/>
</dbReference>
<reference evidence="2" key="1">
    <citation type="journal article" date="2014" name="Int. J. Syst. Evol. Microbiol.">
        <title>Complete genome sequence of Corynebacterium casei LMG S-19264T (=DSM 44701T), isolated from a smear-ripened cheese.</title>
        <authorList>
            <consortium name="US DOE Joint Genome Institute (JGI-PGF)"/>
            <person name="Walter F."/>
            <person name="Albersmeier A."/>
            <person name="Kalinowski J."/>
            <person name="Ruckert C."/>
        </authorList>
    </citation>
    <scope>NUCLEOTIDE SEQUENCE</scope>
    <source>
        <strain evidence="2">JCM 4714</strain>
    </source>
</reference>
<feature type="compositionally biased region" description="Polar residues" evidence="1">
    <location>
        <begin position="56"/>
        <end position="68"/>
    </location>
</feature>
<dbReference type="Proteomes" id="UP000655443">
    <property type="component" value="Unassembled WGS sequence"/>
</dbReference>
<feature type="compositionally biased region" description="Polar residues" evidence="1">
    <location>
        <begin position="96"/>
        <end position="111"/>
    </location>
</feature>
<comment type="caution">
    <text evidence="2">The sequence shown here is derived from an EMBL/GenBank/DDBJ whole genome shotgun (WGS) entry which is preliminary data.</text>
</comment>
<feature type="region of interest" description="Disordered" evidence="1">
    <location>
        <begin position="51"/>
        <end position="111"/>
    </location>
</feature>
<accession>A0A918YQT4</accession>
<organism evidence="2 3">
    <name type="scientific">Streptomyces alanosinicus</name>
    <dbReference type="NCBI Taxonomy" id="68171"/>
    <lineage>
        <taxon>Bacteria</taxon>
        <taxon>Bacillati</taxon>
        <taxon>Actinomycetota</taxon>
        <taxon>Actinomycetes</taxon>
        <taxon>Kitasatosporales</taxon>
        <taxon>Streptomycetaceae</taxon>
        <taxon>Streptomyces</taxon>
    </lineage>
</organism>
<proteinExistence type="predicted"/>
<protein>
    <submittedName>
        <fullName evidence="2">Uncharacterized protein</fullName>
    </submittedName>
</protein>
<sequence>MADFVILPPGWTGRWDVTETLRKAYSVFCPPQEGTTMVPTVTRWCDGRTFAGTGSGTAPVTNPATGETTGRIAGRPRGRPHRHRRSPRGLPAWRDSSLTAAPRSSSGSASC</sequence>
<reference evidence="2" key="2">
    <citation type="submission" date="2020-09" db="EMBL/GenBank/DDBJ databases">
        <authorList>
            <person name="Sun Q."/>
            <person name="Ohkuma M."/>
        </authorList>
    </citation>
    <scope>NUCLEOTIDE SEQUENCE</scope>
    <source>
        <strain evidence="2">JCM 4714</strain>
    </source>
</reference>
<name>A0A918YQT4_9ACTN</name>
<dbReference type="AlphaFoldDB" id="A0A918YQT4"/>
<keyword evidence="3" id="KW-1185">Reference proteome</keyword>
<dbReference type="Gene3D" id="2.60.120.10">
    <property type="entry name" value="Jelly Rolls"/>
    <property type="match status" value="1"/>
</dbReference>
<evidence type="ECO:0000256" key="1">
    <source>
        <dbReference type="SAM" id="MobiDB-lite"/>
    </source>
</evidence>
<evidence type="ECO:0000313" key="3">
    <source>
        <dbReference type="Proteomes" id="UP000655443"/>
    </source>
</evidence>
<evidence type="ECO:0000313" key="2">
    <source>
        <dbReference type="EMBL" id="GHE10305.1"/>
    </source>
</evidence>
<feature type="compositionally biased region" description="Basic residues" evidence="1">
    <location>
        <begin position="74"/>
        <end position="87"/>
    </location>
</feature>
<dbReference type="RefSeq" id="WP_373310939.1">
    <property type="nucleotide sequence ID" value="NZ_BMVG01000023.1"/>
</dbReference>
<gene>
    <name evidence="2" type="ORF">GCM10010339_65950</name>
</gene>